<comment type="caution">
    <text evidence="3">The sequence shown here is derived from an EMBL/GenBank/DDBJ whole genome shotgun (WGS) entry which is preliminary data.</text>
</comment>
<feature type="region of interest" description="Disordered" evidence="1">
    <location>
        <begin position="163"/>
        <end position="195"/>
    </location>
</feature>
<feature type="compositionally biased region" description="Basic and acidic residues" evidence="1">
    <location>
        <begin position="174"/>
        <end position="195"/>
    </location>
</feature>
<keyword evidence="2" id="KW-0472">Membrane</keyword>
<dbReference type="AlphaFoldDB" id="A0A4S8PFD9"/>
<sequence length="195" mass="20880">MWIAAAVLAVAAAVKIVAYVPANEAITDAQLDTARAYSMDPDLLAMTPFLASTTGLFAVLAYGCSAFFFAMTARSVGRGTRASFALAVFTWTAAAVCCGLQPFVWYRLRTHGTDETRSILDQVADDLPWWLTTVELAALALVALAAVAVGLLLSPAAKAFRLPAPEPTPPTTEWRFRPPRDAEAAVESDAHRPPR</sequence>
<protein>
    <submittedName>
        <fullName evidence="3">Uncharacterized protein</fullName>
    </submittedName>
</protein>
<feature type="transmembrane region" description="Helical" evidence="2">
    <location>
        <begin position="82"/>
        <end position="108"/>
    </location>
</feature>
<evidence type="ECO:0000256" key="1">
    <source>
        <dbReference type="SAM" id="MobiDB-lite"/>
    </source>
</evidence>
<keyword evidence="2" id="KW-0812">Transmembrane</keyword>
<reference evidence="3 4" key="1">
    <citation type="journal article" date="2018" name="Int. J. Syst. Evol. Microbiol.">
        <title>Glycomyces paridis sp. nov., isolated from the medicinal plant Paris polyphylla.</title>
        <authorList>
            <person name="Fang X.M."/>
            <person name="Bai J.L."/>
            <person name="Su J."/>
            <person name="Zhao L.L."/>
            <person name="Liu H.Y."/>
            <person name="Ma B.P."/>
            <person name="Zhang Y.Q."/>
            <person name="Yu L.Y."/>
        </authorList>
    </citation>
    <scope>NUCLEOTIDE SEQUENCE [LARGE SCALE GENOMIC DNA]</scope>
    <source>
        <strain evidence="3 4">CPCC 204357</strain>
    </source>
</reference>
<dbReference type="Proteomes" id="UP000305792">
    <property type="component" value="Unassembled WGS sequence"/>
</dbReference>
<accession>A0A4S8PFD9</accession>
<evidence type="ECO:0000313" key="4">
    <source>
        <dbReference type="Proteomes" id="UP000305792"/>
    </source>
</evidence>
<feature type="transmembrane region" description="Helical" evidence="2">
    <location>
        <begin position="46"/>
        <end position="70"/>
    </location>
</feature>
<dbReference type="RefSeq" id="WP_136529976.1">
    <property type="nucleotide sequence ID" value="NZ_STGX01000008.1"/>
</dbReference>
<feature type="transmembrane region" description="Helical" evidence="2">
    <location>
        <begin position="128"/>
        <end position="153"/>
    </location>
</feature>
<organism evidence="3 4">
    <name type="scientific">Glycomyces paridis</name>
    <dbReference type="NCBI Taxonomy" id="2126555"/>
    <lineage>
        <taxon>Bacteria</taxon>
        <taxon>Bacillati</taxon>
        <taxon>Actinomycetota</taxon>
        <taxon>Actinomycetes</taxon>
        <taxon>Glycomycetales</taxon>
        <taxon>Glycomycetaceae</taxon>
        <taxon>Glycomyces</taxon>
    </lineage>
</organism>
<dbReference type="EMBL" id="STGX01000008">
    <property type="protein sequence ID" value="THV28365.1"/>
    <property type="molecule type" value="Genomic_DNA"/>
</dbReference>
<evidence type="ECO:0000313" key="3">
    <source>
        <dbReference type="EMBL" id="THV28365.1"/>
    </source>
</evidence>
<name>A0A4S8PFD9_9ACTN</name>
<keyword evidence="2" id="KW-1133">Transmembrane helix</keyword>
<keyword evidence="4" id="KW-1185">Reference proteome</keyword>
<evidence type="ECO:0000256" key="2">
    <source>
        <dbReference type="SAM" id="Phobius"/>
    </source>
</evidence>
<proteinExistence type="predicted"/>
<gene>
    <name evidence="3" type="ORF">E9998_12210</name>
</gene>